<proteinExistence type="predicted"/>
<dbReference type="PROSITE" id="PS51257">
    <property type="entry name" value="PROKAR_LIPOPROTEIN"/>
    <property type="match status" value="1"/>
</dbReference>
<gene>
    <name evidence="2" type="ORF">ATO12_12165</name>
</gene>
<sequence>MATYKVLGILFLIVMISCNQSEKKTSKDIQTNSRQEMEITKTQGIITKVSSKSFEETYNTLIEIITNNPNLKIIAQLDHQANAASVNLALNPTRVIMFGNPKLGTPLMQNSQITGLDLPQKILIWQDDNGVVNVSYNDPEFLKLRHEITGKEDVLTIISKALDNLSKGATGL</sequence>
<dbReference type="Gene3D" id="3.30.310.70">
    <property type="entry name" value="TT1751-like domain"/>
    <property type="match status" value="1"/>
</dbReference>
<evidence type="ECO:0000313" key="2">
    <source>
        <dbReference type="EMBL" id="EZH74518.1"/>
    </source>
</evidence>
<evidence type="ECO:0000259" key="1">
    <source>
        <dbReference type="Pfam" id="PF03625"/>
    </source>
</evidence>
<dbReference type="InterPro" id="IPR005180">
    <property type="entry name" value="DUF302"/>
</dbReference>
<dbReference type="PANTHER" id="PTHR38342:SF2">
    <property type="entry name" value="INNER MEMBRANE OR EXPORTED"/>
    <property type="match status" value="1"/>
</dbReference>
<protein>
    <recommendedName>
        <fullName evidence="1">DUF302 domain-containing protein</fullName>
    </recommendedName>
</protein>
<evidence type="ECO:0000313" key="3">
    <source>
        <dbReference type="Proteomes" id="UP000023541"/>
    </source>
</evidence>
<dbReference type="RefSeq" id="WP_051575683.1">
    <property type="nucleotide sequence ID" value="NZ_AQRA01000003.1"/>
</dbReference>
<dbReference type="Proteomes" id="UP000023541">
    <property type="component" value="Unassembled WGS sequence"/>
</dbReference>
<dbReference type="STRING" id="1317122.ATO12_12165"/>
<accession>A0A023BY05</accession>
<dbReference type="CDD" id="cd14797">
    <property type="entry name" value="DUF302"/>
    <property type="match status" value="1"/>
</dbReference>
<dbReference type="AlphaFoldDB" id="A0A023BY05"/>
<dbReference type="SUPFAM" id="SSF103247">
    <property type="entry name" value="TT1751-like"/>
    <property type="match status" value="1"/>
</dbReference>
<dbReference type="PANTHER" id="PTHR38342">
    <property type="entry name" value="SLR5037 PROTEIN"/>
    <property type="match status" value="1"/>
</dbReference>
<dbReference type="EMBL" id="AQRA01000003">
    <property type="protein sequence ID" value="EZH74518.1"/>
    <property type="molecule type" value="Genomic_DNA"/>
</dbReference>
<organism evidence="2 3">
    <name type="scientific">Aquimarina atlantica</name>
    <dbReference type="NCBI Taxonomy" id="1317122"/>
    <lineage>
        <taxon>Bacteria</taxon>
        <taxon>Pseudomonadati</taxon>
        <taxon>Bacteroidota</taxon>
        <taxon>Flavobacteriia</taxon>
        <taxon>Flavobacteriales</taxon>
        <taxon>Flavobacteriaceae</taxon>
        <taxon>Aquimarina</taxon>
    </lineage>
</organism>
<reference evidence="2 3" key="1">
    <citation type="submission" date="2014-04" db="EMBL/GenBank/DDBJ databases">
        <title>Aquimarina sp. 22II-S11-z7 Genome Sequencing.</title>
        <authorList>
            <person name="Lai Q."/>
        </authorList>
    </citation>
    <scope>NUCLEOTIDE SEQUENCE [LARGE SCALE GENOMIC DNA]</scope>
    <source>
        <strain evidence="2 3">22II-S11-z7</strain>
    </source>
</reference>
<name>A0A023BY05_9FLAO</name>
<keyword evidence="3" id="KW-1185">Reference proteome</keyword>
<dbReference type="eggNOG" id="COG3439">
    <property type="taxonomic scope" value="Bacteria"/>
</dbReference>
<dbReference type="InterPro" id="IPR035923">
    <property type="entry name" value="TT1751-like_sf"/>
</dbReference>
<comment type="caution">
    <text evidence="2">The sequence shown here is derived from an EMBL/GenBank/DDBJ whole genome shotgun (WGS) entry which is preliminary data.</text>
</comment>
<feature type="domain" description="DUF302" evidence="1">
    <location>
        <begin position="77"/>
        <end position="139"/>
    </location>
</feature>
<dbReference type="Pfam" id="PF03625">
    <property type="entry name" value="DUF302"/>
    <property type="match status" value="1"/>
</dbReference>
<dbReference type="OrthoDB" id="9799367at2"/>